<dbReference type="AlphaFoldDB" id="A0A2X3DES9"/>
<protein>
    <submittedName>
        <fullName evidence="1">Uncharacterized protein</fullName>
    </submittedName>
</protein>
<evidence type="ECO:0000313" key="2">
    <source>
        <dbReference type="Proteomes" id="UP000250675"/>
    </source>
</evidence>
<organism evidence="1 2">
    <name type="scientific">Klebsiella pneumoniae</name>
    <dbReference type="NCBI Taxonomy" id="573"/>
    <lineage>
        <taxon>Bacteria</taxon>
        <taxon>Pseudomonadati</taxon>
        <taxon>Pseudomonadota</taxon>
        <taxon>Gammaproteobacteria</taxon>
        <taxon>Enterobacterales</taxon>
        <taxon>Enterobacteriaceae</taxon>
        <taxon>Klebsiella/Raoultella group</taxon>
        <taxon>Klebsiella</taxon>
        <taxon>Klebsiella pneumoniae complex</taxon>
    </lineage>
</organism>
<accession>A0A2X3DES9</accession>
<gene>
    <name evidence="1" type="ORF">NCTC9645_03582</name>
</gene>
<proteinExistence type="predicted"/>
<name>A0A2X3DES9_KLEPN</name>
<reference evidence="1 2" key="1">
    <citation type="submission" date="2018-06" db="EMBL/GenBank/DDBJ databases">
        <authorList>
            <consortium name="Pathogen Informatics"/>
            <person name="Doyle S."/>
        </authorList>
    </citation>
    <scope>NUCLEOTIDE SEQUENCE [LARGE SCALE GENOMIC DNA]</scope>
    <source>
        <strain evidence="1 2">NCTC9645</strain>
    </source>
</reference>
<sequence>MSDWLKFIARYAVWGVIVWGGFEAGHKQGMADARLECSRGQTQQAADALNQFIAGTKALTAQANAASQQLAQQIADRAAADDQSTREIRDALKKTASGRANCVFDADVMQQLAAAQQRAAAATTNGITGRTGGTVPATGAAGR</sequence>
<dbReference type="EMBL" id="UASO01000004">
    <property type="protein sequence ID" value="SQC23527.1"/>
    <property type="molecule type" value="Genomic_DNA"/>
</dbReference>
<dbReference type="Proteomes" id="UP000250675">
    <property type="component" value="Unassembled WGS sequence"/>
</dbReference>
<evidence type="ECO:0000313" key="1">
    <source>
        <dbReference type="EMBL" id="SQC23527.1"/>
    </source>
</evidence>